<sequence>MMVDIEPLKEEPDSEMSDGEEETPGLSEYEKRRMENISKNADFFASLNIFKAKENLVALTPQAQNPQAKKPETQTRGLKRQRSSESAPVVERPRSLRLQNKSADGSALPDNFILGLKRACGKCDACARTEDCGQCLYCKDKTKFGGAGMKYHKCSRRKCLKSLKERLPFDPLKMDATNVKKEEKTDAGRDFVEGLAALARGEKTSVTADDKDLDKFISKLQKMKMKPQYMAKVVPSRIFSVAVHPSVKKTIVVAGDRWGKIGLWDVNSLKGDDGVFLFAPHTNQVKCLRFSPSDPNKLFSVSYDGTVRCGDFAKAVFDEVYRADEDEFIWTSYFDFMSADGSSLLVTQHYRTGNVVVVDTRSRNRKGGENVYHVHSSNARTVSVHPTMPHYFVTASTDRTAALWDIRSMKSKGTNKPIAEMPHGKSVSSAFFSPITGSKILTTSLDDRISIFDTESAKDGRMSDVKRTLWQSHNNRTGRALTGFQAAWHPRREDAYVVGSLSQPRRIEVFSSRGKPLHHFLDEHLASVCSINKFHPTRDLLVGGGGGNSSGKLYVFMA</sequence>
<dbReference type="InterPro" id="IPR002857">
    <property type="entry name" value="Znf_CXXC"/>
</dbReference>
<evidence type="ECO:0000256" key="11">
    <source>
        <dbReference type="SAM" id="MobiDB-lite"/>
    </source>
</evidence>
<dbReference type="GO" id="GO:0005634">
    <property type="term" value="C:nucleus"/>
    <property type="evidence" value="ECO:0000318"/>
    <property type="project" value="GO_Central"/>
</dbReference>
<accession>A0A7M7N830</accession>
<keyword evidence="14" id="KW-1185">Reference proteome</keyword>
<dbReference type="GeneID" id="100892908"/>
<dbReference type="AlphaFoldDB" id="A0A7M7N830"/>
<evidence type="ECO:0000256" key="9">
    <source>
        <dbReference type="PROSITE-ProRule" id="PRU00221"/>
    </source>
</evidence>
<proteinExistence type="inferred from homology"/>
<name>A0A7M7N830_STRPU</name>
<dbReference type="OMA" id="YESTRIE"/>
<dbReference type="PANTHER" id="PTHR14773">
    <property type="entry name" value="WD REPEAT-CONTAINING PROTEIN 76"/>
    <property type="match status" value="1"/>
</dbReference>
<dbReference type="PROSITE" id="PS50294">
    <property type="entry name" value="WD_REPEATS_REGION"/>
    <property type="match status" value="1"/>
</dbReference>
<dbReference type="InParanoid" id="A0A7M7N830"/>
<evidence type="ECO:0000256" key="1">
    <source>
        <dbReference type="ARBA" id="ARBA00002530"/>
    </source>
</evidence>
<evidence type="ECO:0000256" key="4">
    <source>
        <dbReference type="ARBA" id="ARBA00022574"/>
    </source>
</evidence>
<evidence type="ECO:0000256" key="3">
    <source>
        <dbReference type="ARBA" id="ARBA00021234"/>
    </source>
</evidence>
<dbReference type="SMART" id="SM00320">
    <property type="entry name" value="WD40"/>
    <property type="match status" value="4"/>
</dbReference>
<feature type="domain" description="CXXC-type" evidence="12">
    <location>
        <begin position="113"/>
        <end position="160"/>
    </location>
</feature>
<dbReference type="InterPro" id="IPR050853">
    <property type="entry name" value="WD_repeat_DNA-damage-binding"/>
</dbReference>
<keyword evidence="6" id="KW-0677">Repeat</keyword>
<dbReference type="InterPro" id="IPR036322">
    <property type="entry name" value="WD40_repeat_dom_sf"/>
</dbReference>
<reference evidence="14" key="1">
    <citation type="submission" date="2015-02" db="EMBL/GenBank/DDBJ databases">
        <title>Genome sequencing for Strongylocentrotus purpuratus.</title>
        <authorList>
            <person name="Murali S."/>
            <person name="Liu Y."/>
            <person name="Vee V."/>
            <person name="English A."/>
            <person name="Wang M."/>
            <person name="Skinner E."/>
            <person name="Han Y."/>
            <person name="Muzny D.M."/>
            <person name="Worley K.C."/>
            <person name="Gibbs R.A."/>
        </authorList>
    </citation>
    <scope>NUCLEOTIDE SEQUENCE</scope>
</reference>
<evidence type="ECO:0000313" key="13">
    <source>
        <dbReference type="EnsemblMetazoa" id="XP_030832573"/>
    </source>
</evidence>
<feature type="compositionally biased region" description="Basic and acidic residues" evidence="11">
    <location>
        <begin position="1"/>
        <end position="11"/>
    </location>
</feature>
<evidence type="ECO:0000256" key="7">
    <source>
        <dbReference type="ARBA" id="ARBA00022771"/>
    </source>
</evidence>
<evidence type="ECO:0000256" key="5">
    <source>
        <dbReference type="ARBA" id="ARBA00022723"/>
    </source>
</evidence>
<keyword evidence="5" id="KW-0479">Metal-binding</keyword>
<dbReference type="PANTHER" id="PTHR14773:SF0">
    <property type="entry name" value="WD REPEAT-CONTAINING PROTEIN 76"/>
    <property type="match status" value="1"/>
</dbReference>
<dbReference type="Pfam" id="PF00400">
    <property type="entry name" value="WD40"/>
    <property type="match status" value="2"/>
</dbReference>
<dbReference type="PROSITE" id="PS51058">
    <property type="entry name" value="ZF_CXXC"/>
    <property type="match status" value="1"/>
</dbReference>
<evidence type="ECO:0000256" key="6">
    <source>
        <dbReference type="ARBA" id="ARBA00022737"/>
    </source>
</evidence>
<dbReference type="InterPro" id="IPR001680">
    <property type="entry name" value="WD40_rpt"/>
</dbReference>
<comment type="similarity">
    <text evidence="2">Belongs to the WD repeat DDB2/WDR76 family.</text>
</comment>
<reference evidence="13" key="2">
    <citation type="submission" date="2021-01" db="UniProtKB">
        <authorList>
            <consortium name="EnsemblMetazoa"/>
        </authorList>
    </citation>
    <scope>IDENTIFICATION</scope>
</reference>
<dbReference type="InterPro" id="IPR015943">
    <property type="entry name" value="WD40/YVTN_repeat-like_dom_sf"/>
</dbReference>
<dbReference type="OrthoDB" id="9890280at2759"/>
<comment type="function">
    <text evidence="1">Specifically binds 5-hydroxymethylcytosine (5hmC), suggesting that it acts as a specific reader of 5hmC.</text>
</comment>
<feature type="compositionally biased region" description="Acidic residues" evidence="11">
    <location>
        <begin position="12"/>
        <end position="23"/>
    </location>
</feature>
<evidence type="ECO:0000259" key="12">
    <source>
        <dbReference type="PROSITE" id="PS51058"/>
    </source>
</evidence>
<dbReference type="RefSeq" id="XP_030832573.1">
    <property type="nucleotide sequence ID" value="XM_030976713.1"/>
</dbReference>
<dbReference type="Proteomes" id="UP000007110">
    <property type="component" value="Unassembled WGS sequence"/>
</dbReference>
<dbReference type="Gene3D" id="2.130.10.10">
    <property type="entry name" value="YVTN repeat-like/Quinoprotein amine dehydrogenase"/>
    <property type="match status" value="1"/>
</dbReference>
<keyword evidence="4 9" id="KW-0853">WD repeat</keyword>
<feature type="region of interest" description="Disordered" evidence="11">
    <location>
        <begin position="60"/>
        <end position="104"/>
    </location>
</feature>
<dbReference type="GO" id="GO:0003677">
    <property type="term" value="F:DNA binding"/>
    <property type="evidence" value="ECO:0000318"/>
    <property type="project" value="GO_Central"/>
</dbReference>
<evidence type="ECO:0000256" key="2">
    <source>
        <dbReference type="ARBA" id="ARBA00005434"/>
    </source>
</evidence>
<evidence type="ECO:0000256" key="8">
    <source>
        <dbReference type="ARBA" id="ARBA00022833"/>
    </source>
</evidence>
<dbReference type="Pfam" id="PF02008">
    <property type="entry name" value="zf-CXXC"/>
    <property type="match status" value="1"/>
</dbReference>
<dbReference type="SUPFAM" id="SSF50978">
    <property type="entry name" value="WD40 repeat-like"/>
    <property type="match status" value="1"/>
</dbReference>
<dbReference type="KEGG" id="spu:100892908"/>
<dbReference type="PROSITE" id="PS50082">
    <property type="entry name" value="WD_REPEATS_2"/>
    <property type="match status" value="1"/>
</dbReference>
<feature type="repeat" description="WD" evidence="9">
    <location>
        <begin position="372"/>
        <end position="414"/>
    </location>
</feature>
<keyword evidence="7 10" id="KW-0863">Zinc-finger</keyword>
<evidence type="ECO:0000313" key="14">
    <source>
        <dbReference type="Proteomes" id="UP000007110"/>
    </source>
</evidence>
<dbReference type="EnsemblMetazoa" id="XM_030976713">
    <property type="protein sequence ID" value="XP_030832573"/>
    <property type="gene ID" value="LOC100892908"/>
</dbReference>
<evidence type="ECO:0000256" key="10">
    <source>
        <dbReference type="PROSITE-ProRule" id="PRU00509"/>
    </source>
</evidence>
<dbReference type="GO" id="GO:2000001">
    <property type="term" value="P:regulation of DNA damage checkpoint"/>
    <property type="evidence" value="ECO:0000318"/>
    <property type="project" value="GO_Central"/>
</dbReference>
<dbReference type="GO" id="GO:0008270">
    <property type="term" value="F:zinc ion binding"/>
    <property type="evidence" value="ECO:0007669"/>
    <property type="project" value="UniProtKB-KW"/>
</dbReference>
<organism evidence="13 14">
    <name type="scientific">Strongylocentrotus purpuratus</name>
    <name type="common">Purple sea urchin</name>
    <dbReference type="NCBI Taxonomy" id="7668"/>
    <lineage>
        <taxon>Eukaryota</taxon>
        <taxon>Metazoa</taxon>
        <taxon>Echinodermata</taxon>
        <taxon>Eleutherozoa</taxon>
        <taxon>Echinozoa</taxon>
        <taxon>Echinoidea</taxon>
        <taxon>Euechinoidea</taxon>
        <taxon>Echinacea</taxon>
        <taxon>Camarodonta</taxon>
        <taxon>Echinidea</taxon>
        <taxon>Strongylocentrotidae</taxon>
        <taxon>Strongylocentrotus</taxon>
    </lineage>
</organism>
<feature type="region of interest" description="Disordered" evidence="11">
    <location>
        <begin position="1"/>
        <end position="33"/>
    </location>
</feature>
<protein>
    <recommendedName>
        <fullName evidence="3">WD repeat-containing protein 76</fullName>
    </recommendedName>
</protein>
<keyword evidence="8" id="KW-0862">Zinc</keyword>
<dbReference type="FunFam" id="2.130.10.10:FF:000180">
    <property type="entry name" value="WD repeat-containing protein 76"/>
    <property type="match status" value="1"/>
</dbReference>